<dbReference type="Proteomes" id="UP000053669">
    <property type="component" value="Unassembled WGS sequence"/>
</dbReference>
<dbReference type="PANTHER" id="PTHR43802">
    <property type="entry name" value="ENOYL-COA HYDRATASE"/>
    <property type="match status" value="1"/>
</dbReference>
<feature type="region of interest" description="Disordered" evidence="2">
    <location>
        <begin position="118"/>
        <end position="140"/>
    </location>
</feature>
<evidence type="ECO:0000256" key="1">
    <source>
        <dbReference type="ARBA" id="ARBA00005254"/>
    </source>
</evidence>
<sequence length="172" mass="18498">MLVDITDRIMTIVINRPEARNTVTMAVSVACSEALDELDELDALDDLAVGVITGADGNFCAGMDLKGFLRGERPSLPGRGFAGLTRPLQQAAATTRIGQAPFITDKEKMSRPDVPNCPGFSGGHDGSSVSRLTKGSRTRDAWRAQLQPPVACASYRTDRLSHRLVGGMRRRG</sequence>
<evidence type="ECO:0000313" key="3">
    <source>
        <dbReference type="EMBL" id="KUN57951.1"/>
    </source>
</evidence>
<dbReference type="STRING" id="58343.AQJ46_45420"/>
<dbReference type="InterPro" id="IPR001753">
    <property type="entry name" value="Enoyl-CoA_hydra/iso"/>
</dbReference>
<evidence type="ECO:0000256" key="2">
    <source>
        <dbReference type="SAM" id="MobiDB-lite"/>
    </source>
</evidence>
<organism evidence="3 4">
    <name type="scientific">Streptomyces canus</name>
    <dbReference type="NCBI Taxonomy" id="58343"/>
    <lineage>
        <taxon>Bacteria</taxon>
        <taxon>Bacillati</taxon>
        <taxon>Actinomycetota</taxon>
        <taxon>Actinomycetes</taxon>
        <taxon>Kitasatosporales</taxon>
        <taxon>Streptomycetaceae</taxon>
        <taxon>Streptomyces</taxon>
        <taxon>Streptomyces aurantiacus group</taxon>
    </lineage>
</organism>
<protein>
    <recommendedName>
        <fullName evidence="5">Enoyl-CoA hydratase</fullName>
    </recommendedName>
</protein>
<dbReference type="AlphaFoldDB" id="A0A101RLU3"/>
<evidence type="ECO:0000313" key="4">
    <source>
        <dbReference type="Proteomes" id="UP000053669"/>
    </source>
</evidence>
<dbReference type="PANTHER" id="PTHR43802:SF1">
    <property type="entry name" value="IP11341P-RELATED"/>
    <property type="match status" value="1"/>
</dbReference>
<dbReference type="Gene3D" id="3.90.226.10">
    <property type="entry name" value="2-enoyl-CoA Hydratase, Chain A, domain 1"/>
    <property type="match status" value="1"/>
</dbReference>
<dbReference type="Pfam" id="PF00378">
    <property type="entry name" value="ECH_1"/>
    <property type="match status" value="1"/>
</dbReference>
<comment type="similarity">
    <text evidence="1">Belongs to the enoyl-CoA hydratase/isomerase family.</text>
</comment>
<proteinExistence type="inferred from homology"/>
<name>A0A101RLU3_9ACTN</name>
<dbReference type="EMBL" id="LMWU01000066">
    <property type="protein sequence ID" value="KUN57951.1"/>
    <property type="molecule type" value="Genomic_DNA"/>
</dbReference>
<gene>
    <name evidence="3" type="ORF">AQJ46_45420</name>
</gene>
<dbReference type="GO" id="GO:0003824">
    <property type="term" value="F:catalytic activity"/>
    <property type="evidence" value="ECO:0007669"/>
    <property type="project" value="UniProtKB-ARBA"/>
</dbReference>
<comment type="caution">
    <text evidence="3">The sequence shown here is derived from an EMBL/GenBank/DDBJ whole genome shotgun (WGS) entry which is preliminary data.</text>
</comment>
<accession>A0A101RLU3</accession>
<evidence type="ECO:0008006" key="5">
    <source>
        <dbReference type="Google" id="ProtNLM"/>
    </source>
</evidence>
<dbReference type="InterPro" id="IPR029045">
    <property type="entry name" value="ClpP/crotonase-like_dom_sf"/>
</dbReference>
<dbReference type="SUPFAM" id="SSF52096">
    <property type="entry name" value="ClpP/crotonase"/>
    <property type="match status" value="1"/>
</dbReference>
<reference evidence="3 4" key="1">
    <citation type="submission" date="2015-10" db="EMBL/GenBank/DDBJ databases">
        <title>Draft genome sequence of Streptomyces canus DSM 40017, type strain for the species Streptomyces canus.</title>
        <authorList>
            <person name="Ruckert C."/>
            <person name="Winkler A."/>
            <person name="Kalinowski J."/>
            <person name="Kampfer P."/>
            <person name="Glaeser S."/>
        </authorList>
    </citation>
    <scope>NUCLEOTIDE SEQUENCE [LARGE SCALE GENOMIC DNA]</scope>
    <source>
        <strain evidence="3 4">DSM 40017</strain>
    </source>
</reference>